<protein>
    <submittedName>
        <fullName evidence="2">Putative secreted protein</fullName>
    </submittedName>
</protein>
<dbReference type="EMBL" id="GGFL01009765">
    <property type="protein sequence ID" value="MBW73943.1"/>
    <property type="molecule type" value="Transcribed_RNA"/>
</dbReference>
<reference evidence="2" key="1">
    <citation type="submission" date="2018-01" db="EMBL/GenBank/DDBJ databases">
        <title>An insight into the sialome of Amazonian anophelines.</title>
        <authorList>
            <person name="Ribeiro J.M."/>
            <person name="Scarpassa V."/>
            <person name="Calvo E."/>
        </authorList>
    </citation>
    <scope>NUCLEOTIDE SEQUENCE</scope>
</reference>
<keyword evidence="1" id="KW-0812">Transmembrane</keyword>
<keyword evidence="1" id="KW-0472">Membrane</keyword>
<name>A0A2M4D8P8_ANODA</name>
<keyword evidence="1" id="KW-1133">Transmembrane helix</keyword>
<organism evidence="2">
    <name type="scientific">Anopheles darlingi</name>
    <name type="common">Mosquito</name>
    <dbReference type="NCBI Taxonomy" id="43151"/>
    <lineage>
        <taxon>Eukaryota</taxon>
        <taxon>Metazoa</taxon>
        <taxon>Ecdysozoa</taxon>
        <taxon>Arthropoda</taxon>
        <taxon>Hexapoda</taxon>
        <taxon>Insecta</taxon>
        <taxon>Pterygota</taxon>
        <taxon>Neoptera</taxon>
        <taxon>Endopterygota</taxon>
        <taxon>Diptera</taxon>
        <taxon>Nematocera</taxon>
        <taxon>Culicoidea</taxon>
        <taxon>Culicidae</taxon>
        <taxon>Anophelinae</taxon>
        <taxon>Anopheles</taxon>
    </lineage>
</organism>
<accession>A0A2M4D8P8</accession>
<dbReference type="AlphaFoldDB" id="A0A2M4D8P8"/>
<proteinExistence type="predicted"/>
<evidence type="ECO:0000313" key="2">
    <source>
        <dbReference type="EMBL" id="MBW73943.1"/>
    </source>
</evidence>
<sequence length="150" mass="16872">MWCLAGITISSVTMLAISFCIFWMRSRASLTFSFLPVITITSFESPSAGRSILVCVSSRIFLMFAPPLPMMYLWNCLKIGTSIINELFCSSFTYCAKYLWHRSTSSFGPRIFTISDLSFGPGNTICTWLCFSRISRIDSPLAPMIVLNSR</sequence>
<evidence type="ECO:0000256" key="1">
    <source>
        <dbReference type="SAM" id="Phobius"/>
    </source>
</evidence>
<feature type="transmembrane region" description="Helical" evidence="1">
    <location>
        <begin position="6"/>
        <end position="24"/>
    </location>
</feature>